<organism evidence="5 6">
    <name type="scientific">Burkholderia ubonensis</name>
    <dbReference type="NCBI Taxonomy" id="101571"/>
    <lineage>
        <taxon>Bacteria</taxon>
        <taxon>Pseudomonadati</taxon>
        <taxon>Pseudomonadota</taxon>
        <taxon>Betaproteobacteria</taxon>
        <taxon>Burkholderiales</taxon>
        <taxon>Burkholderiaceae</taxon>
        <taxon>Burkholderia</taxon>
        <taxon>Burkholderia cepacia complex</taxon>
    </lineage>
</organism>
<keyword evidence="3" id="KW-0520">NAD</keyword>
<evidence type="ECO:0000256" key="3">
    <source>
        <dbReference type="ARBA" id="ARBA00023027"/>
    </source>
</evidence>
<dbReference type="InterPro" id="IPR050223">
    <property type="entry name" value="D-isomer_2-hydroxyacid_DH"/>
</dbReference>
<keyword evidence="2 4" id="KW-0560">Oxidoreductase</keyword>
<reference evidence="5 6" key="1">
    <citation type="submission" date="2015-11" db="EMBL/GenBank/DDBJ databases">
        <title>Expanding the genomic diversity of Burkholderia species for the development of highly accurate diagnostics.</title>
        <authorList>
            <person name="Sahl J."/>
            <person name="Keim P."/>
            <person name="Wagner D."/>
        </authorList>
    </citation>
    <scope>NUCLEOTIDE SEQUENCE [LARGE SCALE GENOMIC DNA]</scope>
    <source>
        <strain evidence="5 6">MSMB2087WGS</strain>
    </source>
</reference>
<protein>
    <submittedName>
        <fullName evidence="5">D-glycerate dehydrogenase</fullName>
    </submittedName>
</protein>
<dbReference type="AlphaFoldDB" id="A0A105C9X4"/>
<dbReference type="PROSITE" id="PS00065">
    <property type="entry name" value="D_2_HYDROXYACID_DH_1"/>
    <property type="match status" value="1"/>
</dbReference>
<dbReference type="GO" id="GO:0030267">
    <property type="term" value="F:glyoxylate reductase (NADPH) activity"/>
    <property type="evidence" value="ECO:0007669"/>
    <property type="project" value="TreeGrafter"/>
</dbReference>
<dbReference type="Gene3D" id="3.40.50.720">
    <property type="entry name" value="NAD(P)-binding Rossmann-like Domain"/>
    <property type="match status" value="2"/>
</dbReference>
<evidence type="ECO:0000256" key="1">
    <source>
        <dbReference type="ARBA" id="ARBA00005854"/>
    </source>
</evidence>
<dbReference type="GO" id="GO:0016618">
    <property type="term" value="F:hydroxypyruvate reductase [NAD(P)H] activity"/>
    <property type="evidence" value="ECO:0007669"/>
    <property type="project" value="TreeGrafter"/>
</dbReference>
<evidence type="ECO:0000256" key="2">
    <source>
        <dbReference type="ARBA" id="ARBA00023002"/>
    </source>
</evidence>
<evidence type="ECO:0000313" key="6">
    <source>
        <dbReference type="Proteomes" id="UP000060630"/>
    </source>
</evidence>
<comment type="similarity">
    <text evidence="1 4">Belongs to the D-isomer specific 2-hydroxyacid dehydrogenase family.</text>
</comment>
<dbReference type="InterPro" id="IPR029752">
    <property type="entry name" value="D-isomer_DH_CS1"/>
</dbReference>
<evidence type="ECO:0000313" key="5">
    <source>
        <dbReference type="EMBL" id="KWA84798.1"/>
    </source>
</evidence>
<gene>
    <name evidence="5" type="ORF">WL29_19670</name>
</gene>
<name>A0A105C9X4_9BURK</name>
<dbReference type="RefSeq" id="WP_059491512.1">
    <property type="nucleotide sequence ID" value="NZ_LOVH01000020.1"/>
</dbReference>
<dbReference type="GO" id="GO:0005829">
    <property type="term" value="C:cytosol"/>
    <property type="evidence" value="ECO:0007669"/>
    <property type="project" value="TreeGrafter"/>
</dbReference>
<dbReference type="GO" id="GO:0051287">
    <property type="term" value="F:NAD binding"/>
    <property type="evidence" value="ECO:0007669"/>
    <property type="project" value="InterPro"/>
</dbReference>
<dbReference type="SUPFAM" id="SSF52283">
    <property type="entry name" value="Formate/glycerate dehydrogenase catalytic domain-like"/>
    <property type="match status" value="1"/>
</dbReference>
<comment type="caution">
    <text evidence="5">The sequence shown here is derived from an EMBL/GenBank/DDBJ whole genome shotgun (WGS) entry which is preliminary data.</text>
</comment>
<dbReference type="EMBL" id="LPHD01000043">
    <property type="protein sequence ID" value="KWA84798.1"/>
    <property type="molecule type" value="Genomic_DNA"/>
</dbReference>
<dbReference type="Pfam" id="PF00389">
    <property type="entry name" value="2-Hacid_dh"/>
    <property type="match status" value="1"/>
</dbReference>
<dbReference type="Pfam" id="PF02826">
    <property type="entry name" value="2-Hacid_dh_C"/>
    <property type="match status" value="1"/>
</dbReference>
<evidence type="ECO:0000256" key="4">
    <source>
        <dbReference type="RuleBase" id="RU003719"/>
    </source>
</evidence>
<accession>A0A105C9X4</accession>
<dbReference type="InterPro" id="IPR006140">
    <property type="entry name" value="D-isomer_DH_NAD-bd"/>
</dbReference>
<dbReference type="InterPro" id="IPR006139">
    <property type="entry name" value="D-isomer_2_OHA_DH_cat_dom"/>
</dbReference>
<sequence>MQKILVARPIFPDVIERLEQYFEVDWNNGDALAPDALAARLADKDGALTAGDPIGAATLAAAPRLRVVSNMAVGYNNFDMAAFDAANVLGTNTPDVLNESTADFGWALMMAAARRIAEAEHWLRAGRWQKWEYDGFLGHDIYGSTLGIIGMGRIGQALARRAQGFGMQVIYHNRSRVAPEIEAALNAEYVSKEALLSRADHVVLVLPYTKDNHHTIGAAELALMKPTATLTNIARGGIVDDAALAAALRDRKIAAAGLDVYEGEPSVHPALLEVPNVVLTPHIASATEKTRRAMANLAADNLIAALGEGPRAGRPPNPINPDVIGKTRA</sequence>
<dbReference type="PANTHER" id="PTHR10996:SF283">
    <property type="entry name" value="GLYOXYLATE_HYDROXYPYRUVATE REDUCTASE B"/>
    <property type="match status" value="1"/>
</dbReference>
<dbReference type="PANTHER" id="PTHR10996">
    <property type="entry name" value="2-HYDROXYACID DEHYDROGENASE-RELATED"/>
    <property type="match status" value="1"/>
</dbReference>
<dbReference type="FunFam" id="3.40.50.720:FF:000203">
    <property type="entry name" value="D-3-phosphoglycerate dehydrogenase (SerA)"/>
    <property type="match status" value="1"/>
</dbReference>
<dbReference type="CDD" id="cd05301">
    <property type="entry name" value="GDH"/>
    <property type="match status" value="1"/>
</dbReference>
<dbReference type="Proteomes" id="UP000060630">
    <property type="component" value="Unassembled WGS sequence"/>
</dbReference>
<dbReference type="InterPro" id="IPR036291">
    <property type="entry name" value="NAD(P)-bd_dom_sf"/>
</dbReference>
<dbReference type="SUPFAM" id="SSF51735">
    <property type="entry name" value="NAD(P)-binding Rossmann-fold domains"/>
    <property type="match status" value="1"/>
</dbReference>
<proteinExistence type="inferred from homology"/>